<dbReference type="CDD" id="cd00761">
    <property type="entry name" value="Glyco_tranf_GTA_type"/>
    <property type="match status" value="1"/>
</dbReference>
<evidence type="ECO:0000256" key="2">
    <source>
        <dbReference type="ARBA" id="ARBA00022676"/>
    </source>
</evidence>
<evidence type="ECO:0000313" key="6">
    <source>
        <dbReference type="Proteomes" id="UP000198571"/>
    </source>
</evidence>
<dbReference type="GO" id="GO:0016757">
    <property type="term" value="F:glycosyltransferase activity"/>
    <property type="evidence" value="ECO:0007669"/>
    <property type="project" value="UniProtKB-KW"/>
</dbReference>
<keyword evidence="2" id="KW-0328">Glycosyltransferase</keyword>
<evidence type="ECO:0000256" key="3">
    <source>
        <dbReference type="ARBA" id="ARBA00022679"/>
    </source>
</evidence>
<dbReference type="RefSeq" id="WP_093051706.1">
    <property type="nucleotide sequence ID" value="NZ_FOGT01000008.1"/>
</dbReference>
<dbReference type="PANTHER" id="PTHR22916">
    <property type="entry name" value="GLYCOSYLTRANSFERASE"/>
    <property type="match status" value="1"/>
</dbReference>
<evidence type="ECO:0000259" key="4">
    <source>
        <dbReference type="Pfam" id="PF00535"/>
    </source>
</evidence>
<evidence type="ECO:0000313" key="5">
    <source>
        <dbReference type="EMBL" id="SES09855.1"/>
    </source>
</evidence>
<dbReference type="InterPro" id="IPR001173">
    <property type="entry name" value="Glyco_trans_2-like"/>
</dbReference>
<organism evidence="5 6">
    <name type="scientific">Salipaludibacillus aurantiacus</name>
    <dbReference type="NCBI Taxonomy" id="1601833"/>
    <lineage>
        <taxon>Bacteria</taxon>
        <taxon>Bacillati</taxon>
        <taxon>Bacillota</taxon>
        <taxon>Bacilli</taxon>
        <taxon>Bacillales</taxon>
        <taxon>Bacillaceae</taxon>
    </lineage>
</organism>
<sequence length="341" mass="40293">MEHLVSIIVPVYKVEKYIDRCIQSLINQTYKQLEIILVDDGSPDNCGKIADNYAAKDSRIKAFHKKNGGLSDARNYGAQYVTGKFTLFVDSDDWLEDNMVEKLVAYSLKYEADVVQSAFYYAHDDYLLYDNRYYAKDEPPVILNNYELMTELVINERVKNFAWGKLYKTSLIEDIPFEKGVLFEDVFWAHKVMERAERYVILHEPLCYYYQRDDSIVAAYTPRNLDIIKGLKERHAFIESRYPDLINESYRLILKTHLEHYLLLFLNRQKDPGGVHRKEIQNYITKKHDCFNKSIVKDNVLKMELQMFIIHPYFYIGLLGLYKLFRQLKLTPSPAELERIN</sequence>
<dbReference type="Proteomes" id="UP000198571">
    <property type="component" value="Unassembled WGS sequence"/>
</dbReference>
<evidence type="ECO:0000256" key="1">
    <source>
        <dbReference type="ARBA" id="ARBA00006739"/>
    </source>
</evidence>
<dbReference type="EMBL" id="FOGT01000008">
    <property type="protein sequence ID" value="SES09855.1"/>
    <property type="molecule type" value="Genomic_DNA"/>
</dbReference>
<reference evidence="6" key="1">
    <citation type="submission" date="2016-10" db="EMBL/GenBank/DDBJ databases">
        <authorList>
            <person name="Varghese N."/>
            <person name="Submissions S."/>
        </authorList>
    </citation>
    <scope>NUCLEOTIDE SEQUENCE [LARGE SCALE GENOMIC DNA]</scope>
    <source>
        <strain evidence="6">S9</strain>
    </source>
</reference>
<proteinExistence type="inferred from homology"/>
<keyword evidence="3 5" id="KW-0808">Transferase</keyword>
<comment type="similarity">
    <text evidence="1">Belongs to the glycosyltransferase 2 family.</text>
</comment>
<dbReference type="AlphaFoldDB" id="A0A1H9UK76"/>
<gene>
    <name evidence="5" type="ORF">SAMN05518684_1081</name>
</gene>
<dbReference type="PANTHER" id="PTHR22916:SF51">
    <property type="entry name" value="GLYCOSYLTRANSFERASE EPSH-RELATED"/>
    <property type="match status" value="1"/>
</dbReference>
<dbReference type="STRING" id="1601833.SAMN05518684_1081"/>
<dbReference type="InterPro" id="IPR029044">
    <property type="entry name" value="Nucleotide-diphossugar_trans"/>
</dbReference>
<dbReference type="Pfam" id="PF00535">
    <property type="entry name" value="Glycos_transf_2"/>
    <property type="match status" value="1"/>
</dbReference>
<dbReference type="OrthoDB" id="396512at2"/>
<dbReference type="Gene3D" id="3.90.550.10">
    <property type="entry name" value="Spore Coat Polysaccharide Biosynthesis Protein SpsA, Chain A"/>
    <property type="match status" value="1"/>
</dbReference>
<feature type="domain" description="Glycosyltransferase 2-like" evidence="4">
    <location>
        <begin position="6"/>
        <end position="132"/>
    </location>
</feature>
<keyword evidence="6" id="KW-1185">Reference proteome</keyword>
<dbReference type="SUPFAM" id="SSF53448">
    <property type="entry name" value="Nucleotide-diphospho-sugar transferases"/>
    <property type="match status" value="1"/>
</dbReference>
<name>A0A1H9UK76_9BACI</name>
<protein>
    <submittedName>
        <fullName evidence="5">Glycosyltransferase involved in cell wall bisynthesis</fullName>
    </submittedName>
</protein>
<accession>A0A1H9UK76</accession>